<evidence type="ECO:0000313" key="1">
    <source>
        <dbReference type="EMBL" id="SVE25259.1"/>
    </source>
</evidence>
<feature type="non-terminal residue" evidence="1">
    <location>
        <position position="40"/>
    </location>
</feature>
<sequence>MIRHGLHLYMLGLVLGSSDLAACAWLLAPCGLQLGAFYSS</sequence>
<organism evidence="1">
    <name type="scientific">marine metagenome</name>
    <dbReference type="NCBI Taxonomy" id="408172"/>
    <lineage>
        <taxon>unclassified sequences</taxon>
        <taxon>metagenomes</taxon>
        <taxon>ecological metagenomes</taxon>
    </lineage>
</organism>
<accession>A0A383BZL5</accession>
<name>A0A383BZL5_9ZZZZ</name>
<protein>
    <submittedName>
        <fullName evidence="1">Uncharacterized protein</fullName>
    </submittedName>
</protein>
<reference evidence="1" key="1">
    <citation type="submission" date="2018-05" db="EMBL/GenBank/DDBJ databases">
        <authorList>
            <person name="Lanie J.A."/>
            <person name="Ng W.-L."/>
            <person name="Kazmierczak K.M."/>
            <person name="Andrzejewski T.M."/>
            <person name="Davidsen T.M."/>
            <person name="Wayne K.J."/>
            <person name="Tettelin H."/>
            <person name="Glass J.I."/>
            <person name="Rusch D."/>
            <person name="Podicherti R."/>
            <person name="Tsui H.-C.T."/>
            <person name="Winkler M.E."/>
        </authorList>
    </citation>
    <scope>NUCLEOTIDE SEQUENCE</scope>
</reference>
<proteinExistence type="predicted"/>
<dbReference type="AlphaFoldDB" id="A0A383BZL5"/>
<dbReference type="EMBL" id="UINC01204501">
    <property type="protein sequence ID" value="SVE25259.1"/>
    <property type="molecule type" value="Genomic_DNA"/>
</dbReference>
<gene>
    <name evidence="1" type="ORF">METZ01_LOCUS478113</name>
</gene>